<evidence type="ECO:0000259" key="2">
    <source>
        <dbReference type="Pfam" id="PF06863"/>
    </source>
</evidence>
<evidence type="ECO:0000313" key="4">
    <source>
        <dbReference type="Proteomes" id="UP000494119"/>
    </source>
</evidence>
<dbReference type="Proteomes" id="UP000494119">
    <property type="component" value="Unassembled WGS sequence"/>
</dbReference>
<dbReference type="InterPro" id="IPR037050">
    <property type="entry name" value="DUF1254_sf"/>
</dbReference>
<dbReference type="PANTHER" id="PTHR36509:SF3">
    <property type="entry name" value="SIGNAL PEPTIDE PROTEIN"/>
    <property type="match status" value="1"/>
</dbReference>
<keyword evidence="4" id="KW-1185">Reference proteome</keyword>
<dbReference type="Pfam" id="PF06863">
    <property type="entry name" value="DUF1254"/>
    <property type="match status" value="1"/>
</dbReference>
<feature type="domain" description="DUF1254" evidence="2">
    <location>
        <begin position="78"/>
        <end position="213"/>
    </location>
</feature>
<dbReference type="RefSeq" id="WP_129563532.1">
    <property type="nucleotide sequence ID" value="NZ_CADIKL010000002.1"/>
</dbReference>
<dbReference type="AlphaFoldDB" id="A0A6J5FEE9"/>
<evidence type="ECO:0000259" key="1">
    <source>
        <dbReference type="Pfam" id="PF06742"/>
    </source>
</evidence>
<dbReference type="Gene3D" id="2.60.40.1610">
    <property type="entry name" value="Domain of unknown function DUF1254"/>
    <property type="match status" value="1"/>
</dbReference>
<dbReference type="SUPFAM" id="SSF160935">
    <property type="entry name" value="VPA0735-like"/>
    <property type="match status" value="1"/>
</dbReference>
<accession>A0A6J5FEE9</accession>
<feature type="domain" description="DUF1214" evidence="1">
    <location>
        <begin position="370"/>
        <end position="474"/>
    </location>
</feature>
<name>A0A6J5FEE9_9BURK</name>
<gene>
    <name evidence="3" type="ORF">LMG28688_00599</name>
</gene>
<protein>
    <recommendedName>
        <fullName evidence="5">DUF1254 domain-containing protein</fullName>
    </recommendedName>
</protein>
<dbReference type="Pfam" id="PF06742">
    <property type="entry name" value="DUF1214"/>
    <property type="match status" value="1"/>
</dbReference>
<proteinExistence type="predicted"/>
<dbReference type="EMBL" id="CADIKL010000002">
    <property type="protein sequence ID" value="CAB3778469.1"/>
    <property type="molecule type" value="Genomic_DNA"/>
</dbReference>
<dbReference type="InterPro" id="IPR010621">
    <property type="entry name" value="DUF1214"/>
</dbReference>
<organism evidence="3 4">
    <name type="scientific">Paraburkholderia caffeinitolerans</name>
    <dbReference type="NCBI Taxonomy" id="1723730"/>
    <lineage>
        <taxon>Bacteria</taxon>
        <taxon>Pseudomonadati</taxon>
        <taxon>Pseudomonadota</taxon>
        <taxon>Betaproteobacteria</taxon>
        <taxon>Burkholderiales</taxon>
        <taxon>Burkholderiaceae</taxon>
        <taxon>Paraburkholderia</taxon>
    </lineage>
</organism>
<dbReference type="InterPro" id="IPR010679">
    <property type="entry name" value="DUF1254"/>
</dbReference>
<dbReference type="Gene3D" id="2.60.120.600">
    <property type="entry name" value="Domain of unknown function DUF1214, C-terminal domain"/>
    <property type="match status" value="1"/>
</dbReference>
<sequence>MQEEKAALSMHALAAHRASLAGVEFPLGYPTEADACALRDELLFQRATQVYLWALPAVNLYAMKEASERAFGSGYTVFPVWKQRLDAKTIIPTPNSDVIYAIGYIDVGRDGPMVIDVPPKQQGILNDFWQRPIEGPTVDGKTYAGDVGFVGPDRGMGGKFLVLPPGYQGEVPDGYHVYRSRTNNVLVFWRAFFADPANLAPACDLIEQTRIHPLGQSAQPMRFPNASGVPLDMTYPIDGRFFDMLARFVNSETLGTADPDWRGMMAAIGIVKGQPFDPDARTREILDAAARTAFRMSRAMMYEGIEKRPGGLIYPDRHYVTPTRNFVTDWEWMDKAGHFLDLDSRSAAYSIIYATSPAMGSAVPGQGARFLTTFKDANGAFFDGSRSYRLHLPPDVPAANFWSATLYDTQTASGLDNGQPLPSIGSRDEPIASADGSYALYFGPVAPAGKERNWRRTVPGRGFFLMLRLYGPTQAFFSTTWKPADLERMD</sequence>
<evidence type="ECO:0008006" key="5">
    <source>
        <dbReference type="Google" id="ProtNLM"/>
    </source>
</evidence>
<dbReference type="Gene3D" id="1.10.3360.10">
    <property type="entry name" value="VPA0735-like domain"/>
    <property type="match status" value="1"/>
</dbReference>
<dbReference type="InterPro" id="IPR037049">
    <property type="entry name" value="DUF1214_C_sf"/>
</dbReference>
<evidence type="ECO:0000313" key="3">
    <source>
        <dbReference type="EMBL" id="CAB3778469.1"/>
    </source>
</evidence>
<dbReference type="PANTHER" id="PTHR36509">
    <property type="entry name" value="BLL3101 PROTEIN"/>
    <property type="match status" value="1"/>
</dbReference>
<reference evidence="3 4" key="1">
    <citation type="submission" date="2020-04" db="EMBL/GenBank/DDBJ databases">
        <authorList>
            <person name="De Canck E."/>
        </authorList>
    </citation>
    <scope>NUCLEOTIDE SEQUENCE [LARGE SCALE GENOMIC DNA]</scope>
    <source>
        <strain evidence="3 4">LMG 28688</strain>
    </source>
</reference>